<reference evidence="2" key="1">
    <citation type="submission" date="2017-08" db="EMBL/GenBank/DDBJ databases">
        <authorList>
            <person name="Polle J.E."/>
            <person name="Barry K."/>
            <person name="Cushman J."/>
            <person name="Schmutz J."/>
            <person name="Tran D."/>
            <person name="Hathwaick L.T."/>
            <person name="Yim W.C."/>
            <person name="Jenkins J."/>
            <person name="Mckie-Krisberg Z.M."/>
            <person name="Prochnik S."/>
            <person name="Lindquist E."/>
            <person name="Dockter R.B."/>
            <person name="Adam C."/>
            <person name="Molina H."/>
            <person name="Bunkerborg J."/>
            <person name="Jin E."/>
            <person name="Buchheim M."/>
            <person name="Magnuson J."/>
        </authorList>
    </citation>
    <scope>NUCLEOTIDE SEQUENCE</scope>
    <source>
        <strain evidence="2">CCAP 19/18</strain>
    </source>
</reference>
<comment type="caution">
    <text evidence="2">The sequence shown here is derived from an EMBL/GenBank/DDBJ whole genome shotgun (WGS) entry which is preliminary data.</text>
</comment>
<dbReference type="EMBL" id="MU069758">
    <property type="protein sequence ID" value="KAF5834409.1"/>
    <property type="molecule type" value="Genomic_DNA"/>
</dbReference>
<feature type="region of interest" description="Disordered" evidence="1">
    <location>
        <begin position="287"/>
        <end position="339"/>
    </location>
</feature>
<sequence>MTASKVAELVKQAPLRRPCPCVSHRPSTCAIRACLQPQGCNQSSSHIVYKQPLSYGGLCVRCGQHHALPVSPGALCAAQAVAASLDTFRRFDYISAQADPDFSTDYVWTKGPGRMLGVLDCLDKHTQEHVVLKAFSGQLTRRWECPGWAGPVAAITHTSPIYKQFRHAIESLTQALEQLHSITDSSSPQPLSSTAEGGAASAAAGDDAASEGPDNATCPLPSLNIGSTAQSAYPGAISYLRLKSDSMAQSLNVVTAGNAAPLSSGASTPSSAQCGDAQIPSSVIPHRAAAAPPTTPAPACDAQRDEASAKRQSSTQCDSRSNQAFAERQSTAKRDMQKDQVFAERQSASKCDMQRNQVFAERQSASECDTQRDQVFAEQQSASTCDMQRDQVFAERQRALLSRRRSLSRELLSKVLHSYDTRDVQGRPLKLLDVCRGWRQMQSSAGAPYPGLQTDEHGSRGRGGRGGELALNGVDGDRGSSRHEVQDMNVGCGKGGGALRGEGPGLGSVSNQALVNDEVEAGVSTQECASFRKKRNEGSSTGQQEDRGGSTVMAPASEVNVAESIVASAPTSEVNAIVGNEVMAAGTGDCAAIKLLHAAANNPDLQPVGLVEFWYGSPVRKAPPKKDAMQQQQRQSGRVRKNRRQMREVARAAGRRAAGETSGRQHGHTYGACAKCEQILGTMLCPR</sequence>
<evidence type="ECO:0000313" key="3">
    <source>
        <dbReference type="Proteomes" id="UP000815325"/>
    </source>
</evidence>
<keyword evidence="3" id="KW-1185">Reference proteome</keyword>
<dbReference type="Proteomes" id="UP000815325">
    <property type="component" value="Unassembled WGS sequence"/>
</dbReference>
<gene>
    <name evidence="2" type="ORF">DUNSADRAFT_8939</name>
</gene>
<protein>
    <submittedName>
        <fullName evidence="2">Uncharacterized protein</fullName>
    </submittedName>
</protein>
<name>A0ABQ7GIG1_DUNSA</name>
<feature type="compositionally biased region" description="Polar residues" evidence="1">
    <location>
        <begin position="181"/>
        <end position="194"/>
    </location>
</feature>
<feature type="compositionally biased region" description="Basic and acidic residues" evidence="1">
    <location>
        <begin position="330"/>
        <end position="339"/>
    </location>
</feature>
<evidence type="ECO:0000313" key="2">
    <source>
        <dbReference type="EMBL" id="KAF5834409.1"/>
    </source>
</evidence>
<feature type="region of interest" description="Disordered" evidence="1">
    <location>
        <begin position="621"/>
        <end position="667"/>
    </location>
</feature>
<evidence type="ECO:0000256" key="1">
    <source>
        <dbReference type="SAM" id="MobiDB-lite"/>
    </source>
</evidence>
<organism evidence="2 3">
    <name type="scientific">Dunaliella salina</name>
    <name type="common">Green alga</name>
    <name type="synonym">Protococcus salinus</name>
    <dbReference type="NCBI Taxonomy" id="3046"/>
    <lineage>
        <taxon>Eukaryota</taxon>
        <taxon>Viridiplantae</taxon>
        <taxon>Chlorophyta</taxon>
        <taxon>core chlorophytes</taxon>
        <taxon>Chlorophyceae</taxon>
        <taxon>CS clade</taxon>
        <taxon>Chlamydomonadales</taxon>
        <taxon>Dunaliellaceae</taxon>
        <taxon>Dunaliella</taxon>
    </lineage>
</organism>
<feature type="region of interest" description="Disordered" evidence="1">
    <location>
        <begin position="181"/>
        <end position="221"/>
    </location>
</feature>
<feature type="region of interest" description="Disordered" evidence="1">
    <location>
        <begin position="527"/>
        <end position="551"/>
    </location>
</feature>
<feature type="compositionally biased region" description="Low complexity" evidence="1">
    <location>
        <begin position="195"/>
        <end position="212"/>
    </location>
</feature>
<accession>A0ABQ7GIG1</accession>
<feature type="region of interest" description="Disordered" evidence="1">
    <location>
        <begin position="443"/>
        <end position="483"/>
    </location>
</feature>
<proteinExistence type="predicted"/>
<feature type="compositionally biased region" description="Polar residues" evidence="1">
    <location>
        <begin position="310"/>
        <end position="324"/>
    </location>
</feature>